<dbReference type="EMBL" id="WAAR01000094">
    <property type="protein sequence ID" value="KAB1109194.1"/>
    <property type="molecule type" value="Genomic_DNA"/>
</dbReference>
<dbReference type="Pfam" id="PF13560">
    <property type="entry name" value="HTH_31"/>
    <property type="match status" value="1"/>
</dbReference>
<evidence type="ECO:0000313" key="4">
    <source>
        <dbReference type="Proteomes" id="UP000471364"/>
    </source>
</evidence>
<dbReference type="SUPFAM" id="SSF47413">
    <property type="entry name" value="lambda repressor-like DNA-binding domains"/>
    <property type="match status" value="1"/>
</dbReference>
<protein>
    <submittedName>
        <fullName evidence="3">Helix-turn-helix transcriptional regulator</fullName>
    </submittedName>
</protein>
<dbReference type="SMART" id="SM00530">
    <property type="entry name" value="HTH_XRE"/>
    <property type="match status" value="1"/>
</dbReference>
<feature type="domain" description="HTH cro/C1-type" evidence="2">
    <location>
        <begin position="75"/>
        <end position="118"/>
    </location>
</feature>
<gene>
    <name evidence="3" type="ORF">F6X54_20015</name>
</gene>
<proteinExistence type="predicted"/>
<feature type="region of interest" description="Disordered" evidence="1">
    <location>
        <begin position="205"/>
        <end position="227"/>
    </location>
</feature>
<dbReference type="Gene3D" id="1.10.260.40">
    <property type="entry name" value="lambda repressor-like DNA-binding domains"/>
    <property type="match status" value="1"/>
</dbReference>
<evidence type="ECO:0000256" key="1">
    <source>
        <dbReference type="SAM" id="MobiDB-lite"/>
    </source>
</evidence>
<evidence type="ECO:0000313" key="3">
    <source>
        <dbReference type="EMBL" id="KAB1109194.1"/>
    </source>
</evidence>
<accession>A0ABQ6UDF2</accession>
<comment type="caution">
    <text evidence="3">The sequence shown here is derived from an EMBL/GenBank/DDBJ whole genome shotgun (WGS) entry which is preliminary data.</text>
</comment>
<organism evidence="3 4">
    <name type="scientific">Micromonospora aurantiaca</name>
    <name type="common">nom. illeg.</name>
    <dbReference type="NCBI Taxonomy" id="47850"/>
    <lineage>
        <taxon>Bacteria</taxon>
        <taxon>Bacillati</taxon>
        <taxon>Actinomycetota</taxon>
        <taxon>Actinomycetes</taxon>
        <taxon>Micromonosporales</taxon>
        <taxon>Micromonosporaceae</taxon>
        <taxon>Micromonospora</taxon>
    </lineage>
</organism>
<reference evidence="3 4" key="1">
    <citation type="submission" date="2019-09" db="EMBL/GenBank/DDBJ databases">
        <title>High taxonomic diversity of Micromonospora strains isolated from Medicago sativa nodules in different geographical locations.</title>
        <authorList>
            <person name="Martinez-Hidalgo P."/>
            <person name="Flores-Felix J.D."/>
            <person name="Velazquez E."/>
            <person name="Brau L."/>
            <person name="Trujillo M.E."/>
            <person name="Martinez-Molina E."/>
        </authorList>
    </citation>
    <scope>NUCLEOTIDE SEQUENCE [LARGE SCALE GENOMIC DNA]</scope>
    <source>
        <strain evidence="3 4">ALFB5</strain>
    </source>
</reference>
<evidence type="ECO:0000259" key="2">
    <source>
        <dbReference type="PROSITE" id="PS50943"/>
    </source>
</evidence>
<name>A0ABQ6UDF2_9ACTN</name>
<dbReference type="Proteomes" id="UP000471364">
    <property type="component" value="Unassembled WGS sequence"/>
</dbReference>
<dbReference type="PROSITE" id="PS50943">
    <property type="entry name" value="HTH_CROC1"/>
    <property type="match status" value="1"/>
</dbReference>
<dbReference type="InterPro" id="IPR001387">
    <property type="entry name" value="Cro/C1-type_HTH"/>
</dbReference>
<dbReference type="InterPro" id="IPR010982">
    <property type="entry name" value="Lambda_DNA-bd_dom_sf"/>
</dbReference>
<sequence>MGGVTDIADTEPEAGAAAGTATGAHSGTATAAATGAGTGTGACAAPGVPAAAAGGDGPALLTEPFDVPFPAPGIVRAVRRRADASQRELARFARVHPSTIGRIEAGTLTPSLAMLSRIVGTAGFRLVVVNEAGRVLKPMRDRADLRDGAERRYPSHLDVITDPEPGEWWADRYGLARPPETFYRNREVRDWLRRRSQWEVRVAKYRSVPPPPDPQRCGYRGGPPIRP</sequence>
<dbReference type="CDD" id="cd00093">
    <property type="entry name" value="HTH_XRE"/>
    <property type="match status" value="1"/>
</dbReference>
<keyword evidence="4" id="KW-1185">Reference proteome</keyword>